<keyword evidence="4" id="KW-0963">Cytoplasm</keyword>
<reference evidence="13" key="1">
    <citation type="submission" date="2018-05" db="EMBL/GenBank/DDBJ databases">
        <authorList>
            <person name="Lanie J.A."/>
            <person name="Ng W.-L."/>
            <person name="Kazmierczak K.M."/>
            <person name="Andrzejewski T.M."/>
            <person name="Davidsen T.M."/>
            <person name="Wayne K.J."/>
            <person name="Tettelin H."/>
            <person name="Glass J.I."/>
            <person name="Rusch D."/>
            <person name="Podicherti R."/>
            <person name="Tsui H.-C.T."/>
            <person name="Winkler M.E."/>
        </authorList>
    </citation>
    <scope>NUCLEOTIDE SEQUENCE</scope>
</reference>
<proteinExistence type="inferred from homology"/>
<comment type="similarity">
    <text evidence="11">Belongs to the type III pantothenate kinase family.</text>
</comment>
<dbReference type="GO" id="GO:0015937">
    <property type="term" value="P:coenzyme A biosynthetic process"/>
    <property type="evidence" value="ECO:0007669"/>
    <property type="project" value="UniProtKB-KW"/>
</dbReference>
<dbReference type="InterPro" id="IPR004619">
    <property type="entry name" value="Type_III_PanK"/>
</dbReference>
<protein>
    <recommendedName>
        <fullName evidence="12">Type III pantothenate kinase</fullName>
    </recommendedName>
</protein>
<evidence type="ECO:0000256" key="10">
    <source>
        <dbReference type="ARBA" id="ARBA00022993"/>
    </source>
</evidence>
<comment type="cofactor">
    <cofactor evidence="1">
        <name>K(+)</name>
        <dbReference type="ChEBI" id="CHEBI:29103"/>
    </cofactor>
</comment>
<evidence type="ECO:0000256" key="5">
    <source>
        <dbReference type="ARBA" id="ARBA00022679"/>
    </source>
</evidence>
<keyword evidence="10" id="KW-0173">Coenzyme A biosynthesis</keyword>
<dbReference type="PANTHER" id="PTHR34265">
    <property type="entry name" value="TYPE III PANTOTHENATE KINASE"/>
    <property type="match status" value="1"/>
</dbReference>
<accession>A0A381VDN7</accession>
<evidence type="ECO:0000256" key="3">
    <source>
        <dbReference type="ARBA" id="ARBA00011738"/>
    </source>
</evidence>
<evidence type="ECO:0000256" key="12">
    <source>
        <dbReference type="ARBA" id="ARBA00040883"/>
    </source>
</evidence>
<gene>
    <name evidence="13" type="ORF">METZ01_LOCUS91323</name>
</gene>
<dbReference type="PANTHER" id="PTHR34265:SF1">
    <property type="entry name" value="TYPE III PANTOTHENATE KINASE"/>
    <property type="match status" value="1"/>
</dbReference>
<sequence length="210" mass="22373">MKEFDITECAISSVVPNLIQVYIESIRNLFQIDAHIITCQNSGVELLVETPQDVGIDRICNVAAAKLLVGTPAIVGDIGSATNYDVVDENGAFIGGAIAPGIKVAAHNLIEKAALLNETAFIVPKSAVGKNTETNLQSGIMLGAIDVVDGMFTRIMGEMNWGKCNMIVTGGFGGLIAPHLKTKHNYLPNLTLDGIRIIYGKNSPSKIPRL</sequence>
<dbReference type="EMBL" id="UINC01008550">
    <property type="protein sequence ID" value="SVA38469.1"/>
    <property type="molecule type" value="Genomic_DNA"/>
</dbReference>
<dbReference type="GO" id="GO:0004594">
    <property type="term" value="F:pantothenate kinase activity"/>
    <property type="evidence" value="ECO:0007669"/>
    <property type="project" value="InterPro"/>
</dbReference>
<name>A0A381VDN7_9ZZZZ</name>
<evidence type="ECO:0000256" key="4">
    <source>
        <dbReference type="ARBA" id="ARBA00022490"/>
    </source>
</evidence>
<dbReference type="AlphaFoldDB" id="A0A381VDN7"/>
<dbReference type="NCBIfam" id="TIGR00671">
    <property type="entry name" value="baf"/>
    <property type="match status" value="1"/>
</dbReference>
<keyword evidence="6" id="KW-0547">Nucleotide-binding</keyword>
<evidence type="ECO:0000313" key="13">
    <source>
        <dbReference type="EMBL" id="SVA38469.1"/>
    </source>
</evidence>
<dbReference type="Pfam" id="PF03309">
    <property type="entry name" value="Pan_kinase"/>
    <property type="match status" value="1"/>
</dbReference>
<organism evidence="13">
    <name type="scientific">marine metagenome</name>
    <dbReference type="NCBI Taxonomy" id="408172"/>
    <lineage>
        <taxon>unclassified sequences</taxon>
        <taxon>metagenomes</taxon>
        <taxon>ecological metagenomes</taxon>
    </lineage>
</organism>
<dbReference type="Gene3D" id="3.30.420.40">
    <property type="match status" value="2"/>
</dbReference>
<keyword evidence="5" id="KW-0808">Transferase</keyword>
<dbReference type="SUPFAM" id="SSF53067">
    <property type="entry name" value="Actin-like ATPase domain"/>
    <property type="match status" value="2"/>
</dbReference>
<keyword evidence="8" id="KW-0067">ATP-binding</keyword>
<evidence type="ECO:0000256" key="6">
    <source>
        <dbReference type="ARBA" id="ARBA00022741"/>
    </source>
</evidence>
<evidence type="ECO:0000256" key="8">
    <source>
        <dbReference type="ARBA" id="ARBA00022840"/>
    </source>
</evidence>
<evidence type="ECO:0000256" key="2">
    <source>
        <dbReference type="ARBA" id="ARBA00004496"/>
    </source>
</evidence>
<keyword evidence="7" id="KW-0418">Kinase</keyword>
<evidence type="ECO:0000256" key="7">
    <source>
        <dbReference type="ARBA" id="ARBA00022777"/>
    </source>
</evidence>
<dbReference type="HAMAP" id="MF_01274">
    <property type="entry name" value="Pantothen_kinase_3"/>
    <property type="match status" value="1"/>
</dbReference>
<keyword evidence="9" id="KW-0630">Potassium</keyword>
<comment type="subunit">
    <text evidence="3">Homodimer.</text>
</comment>
<dbReference type="InterPro" id="IPR043129">
    <property type="entry name" value="ATPase_NBD"/>
</dbReference>
<evidence type="ECO:0000256" key="9">
    <source>
        <dbReference type="ARBA" id="ARBA00022958"/>
    </source>
</evidence>
<dbReference type="GO" id="GO:0005737">
    <property type="term" value="C:cytoplasm"/>
    <property type="evidence" value="ECO:0007669"/>
    <property type="project" value="UniProtKB-SubCell"/>
</dbReference>
<dbReference type="GO" id="GO:0005524">
    <property type="term" value="F:ATP binding"/>
    <property type="evidence" value="ECO:0007669"/>
    <property type="project" value="UniProtKB-KW"/>
</dbReference>
<evidence type="ECO:0000256" key="1">
    <source>
        <dbReference type="ARBA" id="ARBA00001958"/>
    </source>
</evidence>
<dbReference type="CDD" id="cd24015">
    <property type="entry name" value="ASKHA_NBD_PanK-III"/>
    <property type="match status" value="1"/>
</dbReference>
<evidence type="ECO:0000256" key="11">
    <source>
        <dbReference type="ARBA" id="ARBA00038036"/>
    </source>
</evidence>
<comment type="subcellular location">
    <subcellularLocation>
        <location evidence="2">Cytoplasm</location>
    </subcellularLocation>
</comment>